<dbReference type="Pfam" id="PF02843">
    <property type="entry name" value="GARS_C"/>
    <property type="match status" value="1"/>
</dbReference>
<dbReference type="InterPro" id="IPR020562">
    <property type="entry name" value="PRibGlycinamide_synth_N"/>
</dbReference>
<feature type="domain" description="ATP-grasp" evidence="20">
    <location>
        <begin position="110"/>
        <end position="317"/>
    </location>
</feature>
<protein>
    <recommendedName>
        <fullName evidence="19">Trifunctional purine biosynthetic protein adenosine-3</fullName>
    </recommendedName>
    <domain>
        <recommendedName>
            <fullName evidence="19">Phosphoribosylamine--glycine ligase</fullName>
            <ecNumber evidence="19">6.3.4.13</ecNumber>
        </recommendedName>
        <alternativeName>
            <fullName evidence="19">Glycinamide ribonucleotide synthetase</fullName>
            <shortName evidence="19">GARS</shortName>
        </alternativeName>
        <alternativeName>
            <fullName evidence="19">Phosphoribosylglycinamide synthetase</fullName>
        </alternativeName>
    </domain>
    <domain>
        <recommendedName>
            <fullName evidence="19">Phosphoribosylformylglycinamidine cyclo-ligase</fullName>
            <ecNumber evidence="19">6.3.3.1</ecNumber>
        </recommendedName>
        <alternativeName>
            <fullName evidence="19">AIR synthase</fullName>
            <shortName evidence="19">AIRS</shortName>
        </alternativeName>
        <alternativeName>
            <fullName evidence="19">Phosphoribosyl-aminoimidazole synthetase</fullName>
        </alternativeName>
    </domain>
    <domain>
        <recommendedName>
            <fullName evidence="19">Phosphoribosylglycinamide formyltransferase</fullName>
            <ecNumber evidence="19">2.1.2.2</ecNumber>
        </recommendedName>
        <alternativeName>
            <fullName evidence="19">5'-phosphoribosylglycinamide transformylase</fullName>
        </alternativeName>
        <alternativeName>
            <fullName evidence="19">GAR transformylase</fullName>
            <shortName evidence="19">GART</shortName>
        </alternativeName>
    </domain>
</protein>
<comment type="pathway">
    <text evidence="3 19">Purine metabolism; IMP biosynthesis via de novo pathway; N(2)-formyl-N(1)-(5-phospho-D-ribosyl)glycinamide from N(1)-(5-phospho-D-ribosyl)glycinamide (10-formyl THF route): step 1/1.</text>
</comment>
<name>A0A8W8KIL1_MAGGI</name>
<keyword evidence="15" id="KW-0460">Magnesium</keyword>
<dbReference type="GO" id="GO:0005829">
    <property type="term" value="C:cytosol"/>
    <property type="evidence" value="ECO:0007669"/>
    <property type="project" value="TreeGrafter"/>
</dbReference>
<dbReference type="Gene3D" id="3.30.1490.20">
    <property type="entry name" value="ATP-grasp fold, A domain"/>
    <property type="match status" value="1"/>
</dbReference>
<dbReference type="GO" id="GO:0004641">
    <property type="term" value="F:phosphoribosylformylglycinamidine cyclo-ligase activity"/>
    <property type="evidence" value="ECO:0007669"/>
    <property type="project" value="UniProtKB-EC"/>
</dbReference>
<dbReference type="GO" id="GO:0005524">
    <property type="term" value="F:ATP binding"/>
    <property type="evidence" value="ECO:0007669"/>
    <property type="project" value="UniProtKB-UniRule"/>
</dbReference>
<dbReference type="InterPro" id="IPR020559">
    <property type="entry name" value="PRibGlycinamide_synth_CS"/>
</dbReference>
<dbReference type="InterPro" id="IPR000115">
    <property type="entry name" value="PRibGlycinamide_synth"/>
</dbReference>
<comment type="subunit">
    <text evidence="8">Homodimer.</text>
</comment>
<keyword evidence="9 19" id="KW-0436">Ligase</keyword>
<evidence type="ECO:0000256" key="2">
    <source>
        <dbReference type="ARBA" id="ARBA00004686"/>
    </source>
</evidence>
<dbReference type="Gene3D" id="3.90.600.10">
    <property type="entry name" value="Phosphoribosylglycinamide synthetase, C-terminal domain"/>
    <property type="match status" value="1"/>
</dbReference>
<dbReference type="InterPro" id="IPR002376">
    <property type="entry name" value="Formyl_transf_N"/>
</dbReference>
<organism evidence="21 22">
    <name type="scientific">Magallana gigas</name>
    <name type="common">Pacific oyster</name>
    <name type="synonym">Crassostrea gigas</name>
    <dbReference type="NCBI Taxonomy" id="29159"/>
    <lineage>
        <taxon>Eukaryota</taxon>
        <taxon>Metazoa</taxon>
        <taxon>Spiralia</taxon>
        <taxon>Lophotrochozoa</taxon>
        <taxon>Mollusca</taxon>
        <taxon>Bivalvia</taxon>
        <taxon>Autobranchia</taxon>
        <taxon>Pteriomorphia</taxon>
        <taxon>Ostreida</taxon>
        <taxon>Ostreoidea</taxon>
        <taxon>Ostreidae</taxon>
        <taxon>Magallana</taxon>
    </lineage>
</organism>
<evidence type="ECO:0000256" key="13">
    <source>
        <dbReference type="ARBA" id="ARBA00022755"/>
    </source>
</evidence>
<dbReference type="Proteomes" id="UP000005408">
    <property type="component" value="Unassembled WGS sequence"/>
</dbReference>
<dbReference type="InterPro" id="IPR037123">
    <property type="entry name" value="PRibGlycinamide_synth_C_sf"/>
</dbReference>
<proteinExistence type="inferred from homology"/>
<dbReference type="OMA" id="EVMQACC"/>
<dbReference type="FunFam" id="3.90.600.10:FF:000001">
    <property type="entry name" value="Trifunctional purine biosynthetic protein adenosine-3"/>
    <property type="match status" value="1"/>
</dbReference>
<dbReference type="CDD" id="cd02196">
    <property type="entry name" value="PurM"/>
    <property type="match status" value="1"/>
</dbReference>
<dbReference type="Pfam" id="PF00586">
    <property type="entry name" value="AIRS"/>
    <property type="match status" value="1"/>
</dbReference>
<dbReference type="InterPro" id="IPR036477">
    <property type="entry name" value="Formyl_transf_N_sf"/>
</dbReference>
<dbReference type="Pfam" id="PF00551">
    <property type="entry name" value="Formyl_trans_N"/>
    <property type="match status" value="1"/>
</dbReference>
<keyword evidence="13 19" id="KW-0658">Purine biosynthesis</keyword>
<keyword evidence="10" id="KW-0808">Transferase</keyword>
<dbReference type="Gene3D" id="3.40.50.170">
    <property type="entry name" value="Formyl transferase, N-terminal domain"/>
    <property type="match status" value="1"/>
</dbReference>
<dbReference type="FunFam" id="3.40.50.20:FF:000006">
    <property type="entry name" value="Phosphoribosylamine--glycine ligase, chloroplastic"/>
    <property type="match status" value="1"/>
</dbReference>
<dbReference type="Pfam" id="PF01071">
    <property type="entry name" value="GARS_A"/>
    <property type="match status" value="1"/>
</dbReference>
<evidence type="ECO:0000256" key="15">
    <source>
        <dbReference type="ARBA" id="ARBA00022842"/>
    </source>
</evidence>
<dbReference type="HAMAP" id="MF_00138">
    <property type="entry name" value="GARS"/>
    <property type="match status" value="1"/>
</dbReference>
<sequence length="1009" mass="108249">MATVLVLGGGGREHALSWKLTQSANVRHVYVSPGNAGTESSPKTSNVVLNLKKFEEVVDFCKRESVALVVVGPEDPLAAGIADNLNSQGIPCFGPSAKAAQIEASKEFSKEFMSRHDIPTARFCSFRDPSEACQHINNADYPALVVKASGLAAGKGVVVAQSREEACQAARDMLNNKLFGAAGETIVVEELLTGDEVSCLAFSDGTTVAMMPPAQDHKQLNNGDSGPNTGGMGAICPYPMISETDLETVRQAVLQRAVDGMKKEGFPFVGVLYAGIMLTSSGPKVLEFNCRFGDPETQSILPLLESDLYEICLACVEGTLHQHLPQFTRDLYTSGVVLASGGYPGGYKKGLPISGIDGVEKMGPRVLVFHAGTSKQEQSIVTSGGRVLAVVAMNSDLQSACTDAQRWAGFIQFDGAYHRSDIGFRVLERKPLSRMTYLSYRDAGVDIEAGNSLVKAIQPLAKDTQRSGCDASLGGFGALFDIKAAGFRDPILVSGTDGVGTKLKIAQDMGKHSTIGIDLVAMCVNDILSHGAEPLFFLDYFATGRLNVDVPKEVIRGITTGCKQANCALVGGETAEMPGMYQGEDYDLAGFAVGAVERGQLLPRMQQIQEGDNLIGLPSSGLHSNGFSLVRKVMERIGLGYDAPSPFNNGKTLGEEFLMPTRIYVKEVLPLMHQGHVKAFCHITGGGLMENLPRVLPGNLKAQIDAGLWSIPPMFGWLSHKGNIQASEMSLTFNCGIGGVLVVDKSVTETVLQQLVTSGLTASIIGRLCEKQGNVMETCTQSERRVVIENLQLALTNSWKAPSVSRKRRVGVLISGSGTNLQALIDSTNGVNNNCSSEIVLVISNKAGVQGIERAQKAGIQTQVINHKEFGSREEFDMEVDRCLRKAGVEIVCLAGFMRILSGEFVRKWRGHMLNIHPSLLPAFKGHNAHEQVIAARVRISGCTVHFLEEEVDAGAIVVQESVPVYPRDTVASLAERVKTVEHKAFPLALELVASGQATLKEGVIDWSQ</sequence>
<dbReference type="PANTHER" id="PTHR10520">
    <property type="entry name" value="TRIFUNCTIONAL PURINE BIOSYNTHETIC PROTEIN ADENOSINE-3-RELATED"/>
    <property type="match status" value="1"/>
</dbReference>
<dbReference type="InterPro" id="IPR036676">
    <property type="entry name" value="PurM-like_C_sf"/>
</dbReference>
<evidence type="ECO:0000313" key="21">
    <source>
        <dbReference type="EnsemblMetazoa" id="G23751.1:cds"/>
    </source>
</evidence>
<keyword evidence="17 19" id="KW-0511">Multifunctional enzyme</keyword>
<evidence type="ECO:0000256" key="12">
    <source>
        <dbReference type="ARBA" id="ARBA00022741"/>
    </source>
</evidence>
<dbReference type="Pfam" id="PF02769">
    <property type="entry name" value="AIRS_C"/>
    <property type="match status" value="1"/>
</dbReference>
<evidence type="ECO:0000256" key="14">
    <source>
        <dbReference type="ARBA" id="ARBA00022840"/>
    </source>
</evidence>
<evidence type="ECO:0000256" key="17">
    <source>
        <dbReference type="ARBA" id="ARBA00023268"/>
    </source>
</evidence>
<evidence type="ECO:0000256" key="10">
    <source>
        <dbReference type="ARBA" id="ARBA00022679"/>
    </source>
</evidence>
<dbReference type="PROSITE" id="PS50975">
    <property type="entry name" value="ATP_GRASP"/>
    <property type="match status" value="1"/>
</dbReference>
<comment type="catalytic activity">
    <reaction evidence="19">
        <text>2-formamido-N(1)-(5-O-phospho-beta-D-ribosyl)acetamidine + ATP = 5-amino-1-(5-phospho-beta-D-ribosyl)imidazole + ADP + phosphate + H(+)</text>
        <dbReference type="Rhea" id="RHEA:23032"/>
        <dbReference type="ChEBI" id="CHEBI:15378"/>
        <dbReference type="ChEBI" id="CHEBI:30616"/>
        <dbReference type="ChEBI" id="CHEBI:43474"/>
        <dbReference type="ChEBI" id="CHEBI:137981"/>
        <dbReference type="ChEBI" id="CHEBI:147287"/>
        <dbReference type="ChEBI" id="CHEBI:456216"/>
        <dbReference type="EC" id="6.3.3.1"/>
    </reaction>
</comment>
<dbReference type="AlphaFoldDB" id="A0A8W8KIL1"/>
<dbReference type="FunFam" id="3.30.1330.10:FF:000001">
    <property type="entry name" value="Phosphoribosylformylglycinamidine cyclo-ligase"/>
    <property type="match status" value="1"/>
</dbReference>
<dbReference type="InterPro" id="IPR004733">
    <property type="entry name" value="PurM_cligase"/>
</dbReference>
<dbReference type="InterPro" id="IPR010918">
    <property type="entry name" value="PurM-like_C_dom"/>
</dbReference>
<evidence type="ECO:0000256" key="5">
    <source>
        <dbReference type="ARBA" id="ARBA00007423"/>
    </source>
</evidence>
<dbReference type="SUPFAM" id="SSF52440">
    <property type="entry name" value="PreATP-grasp domain"/>
    <property type="match status" value="1"/>
</dbReference>
<dbReference type="FunFam" id="3.90.650.10:FF:000007">
    <property type="entry name" value="Trifunctional purine biosynthetic protein adenosine-3"/>
    <property type="match status" value="1"/>
</dbReference>
<dbReference type="InterPro" id="IPR011054">
    <property type="entry name" value="Rudment_hybrid_motif"/>
</dbReference>
<evidence type="ECO:0000256" key="1">
    <source>
        <dbReference type="ARBA" id="ARBA00001946"/>
    </source>
</evidence>
<dbReference type="Gene3D" id="3.30.470.20">
    <property type="entry name" value="ATP-grasp fold, B domain"/>
    <property type="match status" value="1"/>
</dbReference>
<evidence type="ECO:0000256" key="6">
    <source>
        <dbReference type="ARBA" id="ARBA00008630"/>
    </source>
</evidence>
<evidence type="ECO:0000256" key="19">
    <source>
        <dbReference type="RuleBase" id="RU363089"/>
    </source>
</evidence>
<evidence type="ECO:0000256" key="4">
    <source>
        <dbReference type="ARBA" id="ARBA00005174"/>
    </source>
</evidence>
<dbReference type="CDD" id="cd08645">
    <property type="entry name" value="FMT_core_GART"/>
    <property type="match status" value="1"/>
</dbReference>
<dbReference type="FunFam" id="3.30.470.20:FF:000018">
    <property type="entry name" value="Trifunctional purine biosynthetic protein adenosine-3"/>
    <property type="match status" value="1"/>
</dbReference>
<evidence type="ECO:0000256" key="8">
    <source>
        <dbReference type="ARBA" id="ARBA00011738"/>
    </source>
</evidence>
<dbReference type="InterPro" id="IPR013815">
    <property type="entry name" value="ATP_grasp_subdomain_1"/>
</dbReference>
<evidence type="ECO:0000256" key="11">
    <source>
        <dbReference type="ARBA" id="ARBA00022723"/>
    </source>
</evidence>
<dbReference type="Gene3D" id="3.40.50.20">
    <property type="match status" value="1"/>
</dbReference>
<dbReference type="GO" id="GO:0046084">
    <property type="term" value="P:adenine biosynthetic process"/>
    <property type="evidence" value="ECO:0007669"/>
    <property type="project" value="TreeGrafter"/>
</dbReference>
<dbReference type="EC" id="2.1.2.2" evidence="19"/>
<dbReference type="HAMAP" id="MF_00741">
    <property type="entry name" value="AIRS"/>
    <property type="match status" value="1"/>
</dbReference>
<dbReference type="EC" id="6.3.3.1" evidence="19"/>
<dbReference type="SUPFAM" id="SSF53328">
    <property type="entry name" value="Formyltransferase"/>
    <property type="match status" value="1"/>
</dbReference>
<dbReference type="Pfam" id="PF02844">
    <property type="entry name" value="GARS_N"/>
    <property type="match status" value="1"/>
</dbReference>
<keyword evidence="12 18" id="KW-0547">Nucleotide-binding</keyword>
<comment type="pathway">
    <text evidence="2 19">Purine metabolism; IMP biosynthesis via de novo pathway; 5-amino-1-(5-phospho-D-ribosyl)imidazole from N(2)-formyl-N(1)-(5-phospho-D-ribosyl)glycinamide: step 2/2.</text>
</comment>
<dbReference type="NCBIfam" id="TIGR00877">
    <property type="entry name" value="purD"/>
    <property type="match status" value="1"/>
</dbReference>
<accession>A0A8W8KIL1</accession>
<dbReference type="NCBIfam" id="TIGR00878">
    <property type="entry name" value="purM"/>
    <property type="match status" value="1"/>
</dbReference>
<dbReference type="InterPro" id="IPR036921">
    <property type="entry name" value="PurM-like_N_sf"/>
</dbReference>
<evidence type="ECO:0000256" key="18">
    <source>
        <dbReference type="PROSITE-ProRule" id="PRU00409"/>
    </source>
</evidence>
<comment type="similarity">
    <text evidence="7 19">In the central section; belongs to the AIR synthase family.</text>
</comment>
<dbReference type="FunFam" id="3.40.50.170:FF:000006">
    <property type="entry name" value="Trifunctional purine biosynthetic protein adenosine-3"/>
    <property type="match status" value="1"/>
</dbReference>
<keyword evidence="22" id="KW-1185">Reference proteome</keyword>
<dbReference type="SUPFAM" id="SSF55326">
    <property type="entry name" value="PurM N-terminal domain-like"/>
    <property type="match status" value="1"/>
</dbReference>
<dbReference type="SMART" id="SM01210">
    <property type="entry name" value="GARS_C"/>
    <property type="match status" value="1"/>
</dbReference>
<dbReference type="GO" id="GO:0004637">
    <property type="term" value="F:phosphoribosylamine-glycine ligase activity"/>
    <property type="evidence" value="ECO:0007669"/>
    <property type="project" value="UniProtKB-UniRule"/>
</dbReference>
<dbReference type="InterPro" id="IPR011761">
    <property type="entry name" value="ATP-grasp"/>
</dbReference>
<evidence type="ECO:0000259" key="20">
    <source>
        <dbReference type="PROSITE" id="PS50975"/>
    </source>
</evidence>
<dbReference type="GO" id="GO:0046872">
    <property type="term" value="F:metal ion binding"/>
    <property type="evidence" value="ECO:0007669"/>
    <property type="project" value="UniProtKB-KW"/>
</dbReference>
<comment type="pathway">
    <text evidence="4 19">Purine metabolism; IMP biosynthesis via de novo pathway; N(1)-(5-phospho-D-ribosyl)glycinamide from 5-phospho-alpha-D-ribose 1-diphosphate: step 2/2.</text>
</comment>
<dbReference type="PANTHER" id="PTHR10520:SF12">
    <property type="entry name" value="TRIFUNCTIONAL PURINE BIOSYNTHETIC PROTEIN ADENOSINE-3"/>
    <property type="match status" value="1"/>
</dbReference>
<evidence type="ECO:0000256" key="3">
    <source>
        <dbReference type="ARBA" id="ARBA00005054"/>
    </source>
</evidence>
<dbReference type="NCBIfam" id="TIGR00639">
    <property type="entry name" value="PurN"/>
    <property type="match status" value="1"/>
</dbReference>
<dbReference type="InterPro" id="IPR020561">
    <property type="entry name" value="PRibGlycinamid_synth_ATP-grasp"/>
</dbReference>
<dbReference type="HAMAP" id="MF_01930">
    <property type="entry name" value="PurN"/>
    <property type="match status" value="1"/>
</dbReference>
<evidence type="ECO:0000256" key="9">
    <source>
        <dbReference type="ARBA" id="ARBA00022598"/>
    </source>
</evidence>
<evidence type="ECO:0000256" key="16">
    <source>
        <dbReference type="ARBA" id="ARBA00023211"/>
    </source>
</evidence>
<keyword evidence="14 18" id="KW-0067">ATP-binding</keyword>
<dbReference type="InterPro" id="IPR016188">
    <property type="entry name" value="PurM-like_N"/>
</dbReference>
<dbReference type="InterPro" id="IPR016185">
    <property type="entry name" value="PreATP-grasp_dom_sf"/>
</dbReference>
<comment type="catalytic activity">
    <reaction evidence="19">
        <text>N(1)-(5-phospho-beta-D-ribosyl)glycinamide + (6R)-10-formyltetrahydrofolate = N(2)-formyl-N(1)-(5-phospho-beta-D-ribosyl)glycinamide + (6S)-5,6,7,8-tetrahydrofolate + H(+)</text>
        <dbReference type="Rhea" id="RHEA:15053"/>
        <dbReference type="ChEBI" id="CHEBI:15378"/>
        <dbReference type="ChEBI" id="CHEBI:57453"/>
        <dbReference type="ChEBI" id="CHEBI:143788"/>
        <dbReference type="ChEBI" id="CHEBI:147286"/>
        <dbReference type="ChEBI" id="CHEBI:195366"/>
        <dbReference type="EC" id="2.1.2.2"/>
    </reaction>
</comment>
<dbReference type="Gene3D" id="3.90.650.10">
    <property type="entry name" value="PurM-like C-terminal domain"/>
    <property type="match status" value="1"/>
</dbReference>
<dbReference type="EC" id="6.3.4.13" evidence="19"/>
<evidence type="ECO:0000313" key="22">
    <source>
        <dbReference type="Proteomes" id="UP000005408"/>
    </source>
</evidence>
<dbReference type="EnsemblMetazoa" id="G23751.1">
    <property type="protein sequence ID" value="G23751.1:cds"/>
    <property type="gene ID" value="G23751"/>
</dbReference>
<comment type="catalytic activity">
    <reaction evidence="19">
        <text>5-phospho-beta-D-ribosylamine + glycine + ATP = N(1)-(5-phospho-beta-D-ribosyl)glycinamide + ADP + phosphate + H(+)</text>
        <dbReference type="Rhea" id="RHEA:17453"/>
        <dbReference type="ChEBI" id="CHEBI:15378"/>
        <dbReference type="ChEBI" id="CHEBI:30616"/>
        <dbReference type="ChEBI" id="CHEBI:43474"/>
        <dbReference type="ChEBI" id="CHEBI:57305"/>
        <dbReference type="ChEBI" id="CHEBI:58681"/>
        <dbReference type="ChEBI" id="CHEBI:143788"/>
        <dbReference type="ChEBI" id="CHEBI:456216"/>
        <dbReference type="EC" id="6.3.4.13"/>
    </reaction>
</comment>
<dbReference type="InterPro" id="IPR020560">
    <property type="entry name" value="PRibGlycinamide_synth_C-dom"/>
</dbReference>
<comment type="similarity">
    <text evidence="5 19">In the N-terminal section; belongs to the GARS family.</text>
</comment>
<dbReference type="SUPFAM" id="SSF51246">
    <property type="entry name" value="Rudiment single hybrid motif"/>
    <property type="match status" value="1"/>
</dbReference>
<keyword evidence="16 19" id="KW-0464">Manganese</keyword>
<dbReference type="SMART" id="SM01209">
    <property type="entry name" value="GARS_A"/>
    <property type="match status" value="1"/>
</dbReference>
<keyword evidence="11 19" id="KW-0479">Metal-binding</keyword>
<dbReference type="FunFam" id="3.30.1490.20:FF:000006">
    <property type="entry name" value="phosphoribosylamine--glycine ligase, chloroplastic-like"/>
    <property type="match status" value="1"/>
</dbReference>
<dbReference type="SUPFAM" id="SSF56042">
    <property type="entry name" value="PurM C-terminal domain-like"/>
    <property type="match status" value="1"/>
</dbReference>
<dbReference type="SUPFAM" id="SSF56059">
    <property type="entry name" value="Glutathione synthetase ATP-binding domain-like"/>
    <property type="match status" value="1"/>
</dbReference>
<dbReference type="InterPro" id="IPR004607">
    <property type="entry name" value="GART"/>
</dbReference>
<comment type="similarity">
    <text evidence="6 19">In the C-terminal section; belongs to the GART family.</text>
</comment>
<reference evidence="21" key="1">
    <citation type="submission" date="2022-08" db="UniProtKB">
        <authorList>
            <consortium name="EnsemblMetazoa"/>
        </authorList>
    </citation>
    <scope>IDENTIFICATION</scope>
    <source>
        <strain evidence="21">05x7-T-G4-1.051#20</strain>
    </source>
</reference>
<dbReference type="GO" id="GO:0006189">
    <property type="term" value="P:'de novo' IMP biosynthetic process"/>
    <property type="evidence" value="ECO:0007669"/>
    <property type="project" value="UniProtKB-UniRule"/>
</dbReference>
<dbReference type="GO" id="GO:0004644">
    <property type="term" value="F:phosphoribosylglycinamide formyltransferase activity"/>
    <property type="evidence" value="ECO:0007669"/>
    <property type="project" value="UniProtKB-EC"/>
</dbReference>
<dbReference type="Gene3D" id="3.30.1330.10">
    <property type="entry name" value="PurM-like, N-terminal domain"/>
    <property type="match status" value="1"/>
</dbReference>
<comment type="cofactor">
    <cofactor evidence="1">
        <name>Mg(2+)</name>
        <dbReference type="ChEBI" id="CHEBI:18420"/>
    </cofactor>
</comment>
<dbReference type="OrthoDB" id="2018833at2759"/>
<dbReference type="PROSITE" id="PS00184">
    <property type="entry name" value="GARS"/>
    <property type="match status" value="1"/>
</dbReference>
<evidence type="ECO:0000256" key="7">
    <source>
        <dbReference type="ARBA" id="ARBA00008696"/>
    </source>
</evidence>